<evidence type="ECO:0000256" key="3">
    <source>
        <dbReference type="ARBA" id="ARBA00018111"/>
    </source>
</evidence>
<dbReference type="Gene3D" id="1.10.10.10">
    <property type="entry name" value="Winged helix-like DNA-binding domain superfamily/Winged helix DNA-binding domain"/>
    <property type="match status" value="2"/>
</dbReference>
<evidence type="ECO:0000259" key="7">
    <source>
        <dbReference type="Pfam" id="PF21982"/>
    </source>
</evidence>
<dbReference type="InterPro" id="IPR003783">
    <property type="entry name" value="Regulatory_RecX"/>
</dbReference>
<comment type="function">
    <text evidence="5">Modulates RecA activity.</text>
</comment>
<dbReference type="Proteomes" id="UP000642910">
    <property type="component" value="Unassembled WGS sequence"/>
</dbReference>
<protein>
    <recommendedName>
        <fullName evidence="3 5">Regulatory protein RecX</fullName>
    </recommendedName>
</protein>
<comment type="similarity">
    <text evidence="2 5">Belongs to the RecX family.</text>
</comment>
<sequence length="231" mass="26350">MTHSTNSTPSEHEPIVLVRRSEAAGKWRPLICVEFKGAPCLYLTAEDWVQCGLQMGMPIPDELYAELAQRSEVARALRDALRLLEIRPRFERELSQALLRKGWAQESIDGALHRLREKGLLDDERLVRDRVDAWAGTRSRREIRAKLRSRGAPAELVNQFVAACVDTEQEREAAVKFAEKYFRRAAGRTSDVDERRAVAHLVRKGFSLSVARQAVQEAARRYGEQGRNEWA</sequence>
<evidence type="ECO:0000256" key="2">
    <source>
        <dbReference type="ARBA" id="ARBA00009695"/>
    </source>
</evidence>
<feature type="domain" description="RecX first three-helical" evidence="7">
    <location>
        <begin position="76"/>
        <end position="115"/>
    </location>
</feature>
<evidence type="ECO:0000313" key="9">
    <source>
        <dbReference type="Proteomes" id="UP000642910"/>
    </source>
</evidence>
<keyword evidence="9" id="KW-1185">Reference proteome</keyword>
<dbReference type="HAMAP" id="MF_01114">
    <property type="entry name" value="RecX"/>
    <property type="match status" value="1"/>
</dbReference>
<keyword evidence="4 5" id="KW-0963">Cytoplasm</keyword>
<dbReference type="EMBL" id="JADPKZ010000034">
    <property type="protein sequence ID" value="MBF8377161.1"/>
    <property type="molecule type" value="Genomic_DNA"/>
</dbReference>
<dbReference type="InterPro" id="IPR053925">
    <property type="entry name" value="RecX_HTH_3rd"/>
</dbReference>
<dbReference type="Pfam" id="PF21982">
    <property type="entry name" value="RecX_HTH1"/>
    <property type="match status" value="1"/>
</dbReference>
<accession>A0ABS0F1N5</accession>
<evidence type="ECO:0000259" key="6">
    <source>
        <dbReference type="Pfam" id="PF21981"/>
    </source>
</evidence>
<organism evidence="8 9">
    <name type="scientific">Alicyclobacillus mali</name>
    <name type="common">ex Roth et al. 2021</name>
    <dbReference type="NCBI Taxonomy" id="1123961"/>
    <lineage>
        <taxon>Bacteria</taxon>
        <taxon>Bacillati</taxon>
        <taxon>Bacillota</taxon>
        <taxon>Bacilli</taxon>
        <taxon>Bacillales</taxon>
        <taxon>Alicyclobacillaceae</taxon>
        <taxon>Alicyclobacillus</taxon>
    </lineage>
</organism>
<comment type="caution">
    <text evidence="8">The sequence shown here is derived from an EMBL/GenBank/DDBJ whole genome shotgun (WGS) entry which is preliminary data.</text>
</comment>
<gene>
    <name evidence="5" type="primary">recX</name>
    <name evidence="8" type="ORF">IW967_04670</name>
</gene>
<reference evidence="8 9" key="1">
    <citation type="submission" date="2020-11" db="EMBL/GenBank/DDBJ databases">
        <title>Genomic insight of Alicyclobacillus mali FL 18 reveals a new arsenic-resistant strain, with potential in environmental biotechnology.</title>
        <authorList>
            <person name="Fiorentino G."/>
            <person name="Gallo G."/>
            <person name="Aulitto M."/>
        </authorList>
    </citation>
    <scope>NUCLEOTIDE SEQUENCE [LARGE SCALE GENOMIC DNA]</scope>
    <source>
        <strain evidence="8 9">FL 18</strain>
    </source>
</reference>
<evidence type="ECO:0000256" key="4">
    <source>
        <dbReference type="ARBA" id="ARBA00022490"/>
    </source>
</evidence>
<dbReference type="InterPro" id="IPR053926">
    <property type="entry name" value="RecX_HTH_1st"/>
</dbReference>
<feature type="domain" description="RecX third three-helical" evidence="6">
    <location>
        <begin position="169"/>
        <end position="215"/>
    </location>
</feature>
<comment type="subcellular location">
    <subcellularLocation>
        <location evidence="1 5">Cytoplasm</location>
    </subcellularLocation>
</comment>
<dbReference type="Pfam" id="PF21981">
    <property type="entry name" value="RecX_HTH3"/>
    <property type="match status" value="1"/>
</dbReference>
<evidence type="ECO:0000256" key="5">
    <source>
        <dbReference type="HAMAP-Rule" id="MF_01114"/>
    </source>
</evidence>
<dbReference type="InterPro" id="IPR036388">
    <property type="entry name" value="WH-like_DNA-bd_sf"/>
</dbReference>
<dbReference type="PANTHER" id="PTHR33602">
    <property type="entry name" value="REGULATORY PROTEIN RECX FAMILY PROTEIN"/>
    <property type="match status" value="1"/>
</dbReference>
<evidence type="ECO:0000313" key="8">
    <source>
        <dbReference type="EMBL" id="MBF8377161.1"/>
    </source>
</evidence>
<proteinExistence type="inferred from homology"/>
<evidence type="ECO:0000256" key="1">
    <source>
        <dbReference type="ARBA" id="ARBA00004496"/>
    </source>
</evidence>
<dbReference type="PANTHER" id="PTHR33602:SF1">
    <property type="entry name" value="REGULATORY PROTEIN RECX FAMILY PROTEIN"/>
    <property type="match status" value="1"/>
</dbReference>
<name>A0ABS0F1N5_9BACL</name>